<protein>
    <submittedName>
        <fullName evidence="2">Uncharacterized protein</fullName>
    </submittedName>
</protein>
<organism evidence="2 3">
    <name type="scientific">Panicum virgatum</name>
    <name type="common">Blackwell switchgrass</name>
    <dbReference type="NCBI Taxonomy" id="38727"/>
    <lineage>
        <taxon>Eukaryota</taxon>
        <taxon>Viridiplantae</taxon>
        <taxon>Streptophyta</taxon>
        <taxon>Embryophyta</taxon>
        <taxon>Tracheophyta</taxon>
        <taxon>Spermatophyta</taxon>
        <taxon>Magnoliopsida</taxon>
        <taxon>Liliopsida</taxon>
        <taxon>Poales</taxon>
        <taxon>Poaceae</taxon>
        <taxon>PACMAD clade</taxon>
        <taxon>Panicoideae</taxon>
        <taxon>Panicodae</taxon>
        <taxon>Paniceae</taxon>
        <taxon>Panicinae</taxon>
        <taxon>Panicum</taxon>
        <taxon>Panicum sect. Hiantes</taxon>
    </lineage>
</organism>
<keyword evidence="3" id="KW-1185">Reference proteome</keyword>
<sequence length="145" mass="15871">MPLGVAYPAAYPNQAVRSGAHGRARPSIIEPAASDASQQPQRSAASHRPIPIGRPGPFAEPSRSRGRRLRHCGATPPLTPLRRRPSPPPPRRRAPAAAIYRPARRERPRAPRECGAMRRRSGTDVAGQRKLRGGRTCHRKHVEDG</sequence>
<feature type="region of interest" description="Disordered" evidence="1">
    <location>
        <begin position="1"/>
        <end position="145"/>
    </location>
</feature>
<evidence type="ECO:0000313" key="3">
    <source>
        <dbReference type="Proteomes" id="UP000823388"/>
    </source>
</evidence>
<comment type="caution">
    <text evidence="2">The sequence shown here is derived from an EMBL/GenBank/DDBJ whole genome shotgun (WGS) entry which is preliminary data.</text>
</comment>
<dbReference type="AlphaFoldDB" id="A0A8T0R0K8"/>
<name>A0A8T0R0K8_PANVG</name>
<accession>A0A8T0R0K8</accession>
<evidence type="ECO:0000313" key="2">
    <source>
        <dbReference type="EMBL" id="KAG2579061.1"/>
    </source>
</evidence>
<dbReference type="EMBL" id="CM029048">
    <property type="protein sequence ID" value="KAG2579061.1"/>
    <property type="molecule type" value="Genomic_DNA"/>
</dbReference>
<feature type="compositionally biased region" description="Basic residues" evidence="1">
    <location>
        <begin position="81"/>
        <end position="94"/>
    </location>
</feature>
<feature type="compositionally biased region" description="Basic and acidic residues" evidence="1">
    <location>
        <begin position="103"/>
        <end position="116"/>
    </location>
</feature>
<gene>
    <name evidence="2" type="ORF">PVAP13_6NG147003</name>
</gene>
<proteinExistence type="predicted"/>
<reference evidence="2" key="1">
    <citation type="submission" date="2020-05" db="EMBL/GenBank/DDBJ databases">
        <title>WGS assembly of Panicum virgatum.</title>
        <authorList>
            <person name="Lovell J.T."/>
            <person name="Jenkins J."/>
            <person name="Shu S."/>
            <person name="Juenger T.E."/>
            <person name="Schmutz J."/>
        </authorList>
    </citation>
    <scope>NUCLEOTIDE SEQUENCE</scope>
    <source>
        <strain evidence="2">AP13</strain>
    </source>
</reference>
<evidence type="ECO:0000256" key="1">
    <source>
        <dbReference type="SAM" id="MobiDB-lite"/>
    </source>
</evidence>
<feature type="compositionally biased region" description="Polar residues" evidence="1">
    <location>
        <begin position="35"/>
        <end position="44"/>
    </location>
</feature>
<dbReference type="Proteomes" id="UP000823388">
    <property type="component" value="Chromosome 6N"/>
</dbReference>
<feature type="compositionally biased region" description="Basic residues" evidence="1">
    <location>
        <begin position="129"/>
        <end position="145"/>
    </location>
</feature>